<proteinExistence type="predicted"/>
<gene>
    <name evidence="1" type="ORF">CWO92_24145</name>
</gene>
<organism evidence="1 2">
    <name type="scientific">Heyndrickxia camelliae</name>
    <dbReference type="NCBI Taxonomy" id="1707093"/>
    <lineage>
        <taxon>Bacteria</taxon>
        <taxon>Bacillati</taxon>
        <taxon>Bacillota</taxon>
        <taxon>Bacilli</taxon>
        <taxon>Bacillales</taxon>
        <taxon>Bacillaceae</taxon>
        <taxon>Heyndrickxia</taxon>
    </lineage>
</organism>
<dbReference type="AlphaFoldDB" id="A0A2N3LD54"/>
<name>A0A2N3LD54_9BACI</name>
<dbReference type="EMBL" id="PIQO01000041">
    <property type="protein sequence ID" value="PKR82495.1"/>
    <property type="molecule type" value="Genomic_DNA"/>
</dbReference>
<accession>A0A2N3LD54</accession>
<protein>
    <submittedName>
        <fullName evidence="1">Uncharacterized protein</fullName>
    </submittedName>
</protein>
<dbReference type="OrthoDB" id="2871500at2"/>
<reference evidence="1 2" key="1">
    <citation type="submission" date="2017-11" db="EMBL/GenBank/DDBJ databases">
        <title>Bacillus camelliae sp. nov., isolated from pu'er tea.</title>
        <authorList>
            <person name="Niu L."/>
        </authorList>
    </citation>
    <scope>NUCLEOTIDE SEQUENCE [LARGE SCALE GENOMIC DNA]</scope>
    <source>
        <strain evidence="1 2">7578-1</strain>
    </source>
</reference>
<evidence type="ECO:0000313" key="2">
    <source>
        <dbReference type="Proteomes" id="UP000233440"/>
    </source>
</evidence>
<keyword evidence="2" id="KW-1185">Reference proteome</keyword>
<dbReference type="RefSeq" id="WP_101356734.1">
    <property type="nucleotide sequence ID" value="NZ_PIQO01000041.1"/>
</dbReference>
<evidence type="ECO:0000313" key="1">
    <source>
        <dbReference type="EMBL" id="PKR82495.1"/>
    </source>
</evidence>
<sequence>MKKSTSKIIEQFPFLHKKIDEILSGPFSEEVLNDLDNEVDKTFVKLAYFFEYPHFEGFSLSLLYKHLENDWLEFALSLIYEFFTKDTFLIQNPSHSIIDGDNYLTQTEFGRYLEEQGLNYTKNEMAVYKKRGKLPKEDILIAGTSYWSKETVERFAKEKLNEISADQEQPKN</sequence>
<dbReference type="Proteomes" id="UP000233440">
    <property type="component" value="Unassembled WGS sequence"/>
</dbReference>
<comment type="caution">
    <text evidence="1">The sequence shown here is derived from an EMBL/GenBank/DDBJ whole genome shotgun (WGS) entry which is preliminary data.</text>
</comment>